<accession>A0ABS7CLZ7</accession>
<reference evidence="2 3" key="1">
    <citation type="submission" date="2021-07" db="EMBL/GenBank/DDBJ databases">
        <title>Paenibacillus radiodurans sp. nov., isolated from the southeastern edge of Tengger Desert.</title>
        <authorList>
            <person name="Zhang G."/>
        </authorList>
    </citation>
    <scope>NUCLEOTIDE SEQUENCE [LARGE SCALE GENOMIC DNA]</scope>
    <source>
        <strain evidence="2 3">CCM 7311</strain>
    </source>
</reference>
<comment type="caution">
    <text evidence="2">The sequence shown here is derived from an EMBL/GenBank/DDBJ whole genome shotgun (WGS) entry which is preliminary data.</text>
</comment>
<dbReference type="SUPFAM" id="SSF51735">
    <property type="entry name" value="NAD(P)-binding Rossmann-fold domains"/>
    <property type="match status" value="1"/>
</dbReference>
<evidence type="ECO:0000313" key="3">
    <source>
        <dbReference type="Proteomes" id="UP001519887"/>
    </source>
</evidence>
<evidence type="ECO:0000259" key="1">
    <source>
        <dbReference type="Pfam" id="PF05368"/>
    </source>
</evidence>
<name>A0ABS7CLZ7_9BACL</name>
<keyword evidence="3" id="KW-1185">Reference proteome</keyword>
<feature type="non-terminal residue" evidence="2">
    <location>
        <position position="55"/>
    </location>
</feature>
<gene>
    <name evidence="2" type="ORF">K0U00_47550</name>
</gene>
<dbReference type="Gene3D" id="3.40.50.720">
    <property type="entry name" value="NAD(P)-binding Rossmann-like Domain"/>
    <property type="match status" value="1"/>
</dbReference>
<evidence type="ECO:0000313" key="2">
    <source>
        <dbReference type="EMBL" id="MBW7461735.1"/>
    </source>
</evidence>
<proteinExistence type="predicted"/>
<dbReference type="Proteomes" id="UP001519887">
    <property type="component" value="Unassembled WGS sequence"/>
</dbReference>
<protein>
    <submittedName>
        <fullName evidence="2">NAD(P)H-binding protein</fullName>
    </submittedName>
</protein>
<sequence length="55" mass="5919">MKIIVAGASGVIGRALIPLLLKAGHEVVGLTRNTEHAEELKDKGVQPVILDIYDR</sequence>
<feature type="domain" description="NmrA-like" evidence="1">
    <location>
        <begin position="2"/>
        <end position="54"/>
    </location>
</feature>
<dbReference type="InterPro" id="IPR036291">
    <property type="entry name" value="NAD(P)-bd_dom_sf"/>
</dbReference>
<organism evidence="2 3">
    <name type="scientific">Paenibacillus sepulcri</name>
    <dbReference type="NCBI Taxonomy" id="359917"/>
    <lineage>
        <taxon>Bacteria</taxon>
        <taxon>Bacillati</taxon>
        <taxon>Bacillota</taxon>
        <taxon>Bacilli</taxon>
        <taxon>Bacillales</taxon>
        <taxon>Paenibacillaceae</taxon>
        <taxon>Paenibacillus</taxon>
    </lineage>
</organism>
<dbReference type="EMBL" id="JAHZIK010003223">
    <property type="protein sequence ID" value="MBW7461735.1"/>
    <property type="molecule type" value="Genomic_DNA"/>
</dbReference>
<dbReference type="Pfam" id="PF05368">
    <property type="entry name" value="NmrA"/>
    <property type="match status" value="1"/>
</dbReference>
<dbReference type="InterPro" id="IPR008030">
    <property type="entry name" value="NmrA-like"/>
</dbReference>